<evidence type="ECO:0000256" key="1">
    <source>
        <dbReference type="SAM" id="Phobius"/>
    </source>
</evidence>
<protein>
    <recommendedName>
        <fullName evidence="4">Transporter</fullName>
    </recommendedName>
</protein>
<evidence type="ECO:0000313" key="2">
    <source>
        <dbReference type="EMBL" id="QSG15826.1"/>
    </source>
</evidence>
<feature type="transmembrane region" description="Helical" evidence="1">
    <location>
        <begin position="29"/>
        <end position="51"/>
    </location>
</feature>
<sequence length="86" mass="8929">MNDRISQNMVEIGDEQLVESDEHGRQRSVVFAVVLATSFLALVAGTVTLLAESNLAIAIGLLAAGVALLAVGAAIAIGEGDEYLFE</sequence>
<proteinExistence type="predicted"/>
<evidence type="ECO:0000313" key="3">
    <source>
        <dbReference type="Proteomes" id="UP000663292"/>
    </source>
</evidence>
<organism evidence="2 3">
    <name type="scientific">Halapricum desulfuricans</name>
    <dbReference type="NCBI Taxonomy" id="2841257"/>
    <lineage>
        <taxon>Archaea</taxon>
        <taxon>Methanobacteriati</taxon>
        <taxon>Methanobacteriota</taxon>
        <taxon>Stenosarchaea group</taxon>
        <taxon>Halobacteria</taxon>
        <taxon>Halobacteriales</taxon>
        <taxon>Haloarculaceae</taxon>
        <taxon>Halapricum</taxon>
    </lineage>
</organism>
<name>A0A897P0N6_9EURY</name>
<evidence type="ECO:0008006" key="4">
    <source>
        <dbReference type="Google" id="ProtNLM"/>
    </source>
</evidence>
<keyword evidence="1" id="KW-0472">Membrane</keyword>
<keyword evidence="1" id="KW-0812">Transmembrane</keyword>
<feature type="transmembrane region" description="Helical" evidence="1">
    <location>
        <begin position="57"/>
        <end position="77"/>
    </location>
</feature>
<reference evidence="2 3" key="1">
    <citation type="submission" date="2020-11" db="EMBL/GenBank/DDBJ databases">
        <title>Carbohydrate-dependent, anaerobic sulfur respiration: A novel catabolism in halophilic archaea.</title>
        <authorList>
            <person name="Sorokin D.Y."/>
            <person name="Messina E."/>
            <person name="Smedile F."/>
            <person name="La Cono V."/>
            <person name="Hallsworth J.E."/>
            <person name="Yakimov M.M."/>
        </authorList>
    </citation>
    <scope>NUCLEOTIDE SEQUENCE [LARGE SCALE GENOMIC DNA]</scope>
    <source>
        <strain evidence="2 3">HSR-Est</strain>
    </source>
</reference>
<dbReference type="Proteomes" id="UP000663292">
    <property type="component" value="Chromosome"/>
</dbReference>
<keyword evidence="1" id="KW-1133">Transmembrane helix</keyword>
<dbReference type="EMBL" id="CP064791">
    <property type="protein sequence ID" value="QSG15826.1"/>
    <property type="molecule type" value="Genomic_DNA"/>
</dbReference>
<accession>A0A897P0N6</accession>
<keyword evidence="3" id="KW-1185">Reference proteome</keyword>
<dbReference type="AlphaFoldDB" id="A0A897P0N6"/>
<gene>
    <name evidence="2" type="ORF">HSEST_2314</name>
</gene>